<sequence>MERKDCPEKLEKRHWEMKKKKGERDRDCEIQGGMDKQAGREGCIIQEVHNAKMETFNKFICVSISQLAVVLGPVKQRYLKRDMTFKI</sequence>
<feature type="non-terminal residue" evidence="1">
    <location>
        <position position="87"/>
    </location>
</feature>
<gene>
    <name evidence="1" type="ORF">Hamer_G018792</name>
</gene>
<comment type="caution">
    <text evidence="1">The sequence shown here is derived from an EMBL/GenBank/DDBJ whole genome shotgun (WGS) entry which is preliminary data.</text>
</comment>
<accession>A0A8J5JL13</accession>
<name>A0A8J5JL13_HOMAM</name>
<proteinExistence type="predicted"/>
<keyword evidence="2" id="KW-1185">Reference proteome</keyword>
<dbReference type="EMBL" id="JAHLQT010036987">
    <property type="protein sequence ID" value="KAG7157724.1"/>
    <property type="molecule type" value="Genomic_DNA"/>
</dbReference>
<organism evidence="1 2">
    <name type="scientific">Homarus americanus</name>
    <name type="common">American lobster</name>
    <dbReference type="NCBI Taxonomy" id="6706"/>
    <lineage>
        <taxon>Eukaryota</taxon>
        <taxon>Metazoa</taxon>
        <taxon>Ecdysozoa</taxon>
        <taxon>Arthropoda</taxon>
        <taxon>Crustacea</taxon>
        <taxon>Multicrustacea</taxon>
        <taxon>Malacostraca</taxon>
        <taxon>Eumalacostraca</taxon>
        <taxon>Eucarida</taxon>
        <taxon>Decapoda</taxon>
        <taxon>Pleocyemata</taxon>
        <taxon>Astacidea</taxon>
        <taxon>Nephropoidea</taxon>
        <taxon>Nephropidae</taxon>
        <taxon>Homarus</taxon>
    </lineage>
</organism>
<evidence type="ECO:0000313" key="1">
    <source>
        <dbReference type="EMBL" id="KAG7157724.1"/>
    </source>
</evidence>
<evidence type="ECO:0000313" key="2">
    <source>
        <dbReference type="Proteomes" id="UP000747542"/>
    </source>
</evidence>
<dbReference type="Proteomes" id="UP000747542">
    <property type="component" value="Unassembled WGS sequence"/>
</dbReference>
<protein>
    <submittedName>
        <fullName evidence="1">Uncharacterized protein</fullName>
    </submittedName>
</protein>
<reference evidence="1" key="1">
    <citation type="journal article" date="2021" name="Sci. Adv.">
        <title>The American lobster genome reveals insights on longevity, neural, and immune adaptations.</title>
        <authorList>
            <person name="Polinski J.M."/>
            <person name="Zimin A.V."/>
            <person name="Clark K.F."/>
            <person name="Kohn A.B."/>
            <person name="Sadowski N."/>
            <person name="Timp W."/>
            <person name="Ptitsyn A."/>
            <person name="Khanna P."/>
            <person name="Romanova D.Y."/>
            <person name="Williams P."/>
            <person name="Greenwood S.J."/>
            <person name="Moroz L.L."/>
            <person name="Walt D.R."/>
            <person name="Bodnar A.G."/>
        </authorList>
    </citation>
    <scope>NUCLEOTIDE SEQUENCE</scope>
    <source>
        <strain evidence="1">GMGI-L3</strain>
    </source>
</reference>
<dbReference type="AlphaFoldDB" id="A0A8J5JL13"/>